<dbReference type="EMBL" id="CP060635">
    <property type="protein sequence ID" value="QNM08172.1"/>
    <property type="molecule type" value="Genomic_DNA"/>
</dbReference>
<proteinExistence type="predicted"/>
<evidence type="ECO:0000259" key="1">
    <source>
        <dbReference type="Pfam" id="PF01208"/>
    </source>
</evidence>
<keyword evidence="3" id="KW-1185">Reference proteome</keyword>
<dbReference type="InterPro" id="IPR000257">
    <property type="entry name" value="Uroporphyrinogen_deCOase"/>
</dbReference>
<dbReference type="SUPFAM" id="SSF51726">
    <property type="entry name" value="UROD/MetE-like"/>
    <property type="match status" value="1"/>
</dbReference>
<feature type="domain" description="Uroporphyrinogen decarboxylase (URO-D)" evidence="1">
    <location>
        <begin position="128"/>
        <end position="267"/>
    </location>
</feature>
<dbReference type="KEGG" id="whj:H9Q79_14965"/>
<sequence length="330" mass="37954">MLSIRDNFLETIHGGRPDRFVKQFEYQAWIGDPLAGAYGGPAKKGTEWTSGWGVKMIFPEHEPGGFPVCDGEHKVIKDITRWKEYVHAPNLVLGDEAWKDCVMRADEVDRKEKFVTATVFNGLFEKVHFMMGMEDAMISLYEEPEAMHDFIDFLADWEIELAKEYIKYVHPDCLFHHDDWGTQKSLFMSRDMFDEFLLEPYKKIYGFWKANGVEVIVHHSDSYVADLIPSMIEMGVDVHQGTLDTNRIPEQIRNYGGKLSFMGGLNNGKYDKPDWTRDEIRTGLAGLLEETKGMKYLIPALTMGEPGAIFPGVYDCVDELLRDEFDAKYF</sequence>
<evidence type="ECO:0000313" key="2">
    <source>
        <dbReference type="EMBL" id="QNM08172.1"/>
    </source>
</evidence>
<protein>
    <submittedName>
        <fullName evidence="2">Uroporphyrinogen decarboxylase</fullName>
    </submittedName>
</protein>
<dbReference type="Gene3D" id="3.20.20.210">
    <property type="match status" value="1"/>
</dbReference>
<dbReference type="GO" id="GO:0006779">
    <property type="term" value="P:porphyrin-containing compound biosynthetic process"/>
    <property type="evidence" value="ECO:0007669"/>
    <property type="project" value="InterPro"/>
</dbReference>
<gene>
    <name evidence="2" type="ORF">H9Q79_14965</name>
</gene>
<dbReference type="InterPro" id="IPR038071">
    <property type="entry name" value="UROD/MetE-like_sf"/>
</dbReference>
<dbReference type="AlphaFoldDB" id="A0A7G9GBJ0"/>
<dbReference type="Pfam" id="PF01208">
    <property type="entry name" value="URO-D"/>
    <property type="match status" value="1"/>
</dbReference>
<accession>A0A7G9GBJ0</accession>
<dbReference type="Proteomes" id="UP000515860">
    <property type="component" value="Chromosome"/>
</dbReference>
<name>A0A7G9GBJ0_9FIRM</name>
<dbReference type="GO" id="GO:0004853">
    <property type="term" value="F:uroporphyrinogen decarboxylase activity"/>
    <property type="evidence" value="ECO:0007669"/>
    <property type="project" value="InterPro"/>
</dbReference>
<evidence type="ECO:0000313" key="3">
    <source>
        <dbReference type="Proteomes" id="UP000515860"/>
    </source>
</evidence>
<dbReference type="RefSeq" id="WP_249328651.1">
    <property type="nucleotide sequence ID" value="NZ_CP060635.1"/>
</dbReference>
<reference evidence="2 3" key="1">
    <citation type="submission" date="2020-08" db="EMBL/GenBank/DDBJ databases">
        <authorList>
            <person name="Liu C."/>
            <person name="Sun Q."/>
        </authorList>
    </citation>
    <scope>NUCLEOTIDE SEQUENCE [LARGE SCALE GENOMIC DNA]</scope>
    <source>
        <strain evidence="2 3">NSJ-29</strain>
    </source>
</reference>
<organism evidence="2 3">
    <name type="scientific">Wansuia hejianensis</name>
    <dbReference type="NCBI Taxonomy" id="2763667"/>
    <lineage>
        <taxon>Bacteria</taxon>
        <taxon>Bacillati</taxon>
        <taxon>Bacillota</taxon>
        <taxon>Clostridia</taxon>
        <taxon>Lachnospirales</taxon>
        <taxon>Lachnospiraceae</taxon>
        <taxon>Wansuia</taxon>
    </lineage>
</organism>